<organism evidence="4">
    <name type="scientific">marine metagenome</name>
    <dbReference type="NCBI Taxonomy" id="408172"/>
    <lineage>
        <taxon>unclassified sequences</taxon>
        <taxon>metagenomes</taxon>
        <taxon>ecological metagenomes</taxon>
    </lineage>
</organism>
<dbReference type="EMBL" id="UINC01059193">
    <property type="protein sequence ID" value="SVB82332.1"/>
    <property type="molecule type" value="Genomic_DNA"/>
</dbReference>
<dbReference type="PANTHER" id="PTHR43272:SF33">
    <property type="entry name" value="AMP-BINDING DOMAIN-CONTAINING PROTEIN-RELATED"/>
    <property type="match status" value="1"/>
</dbReference>
<dbReference type="PROSITE" id="PS00455">
    <property type="entry name" value="AMP_BINDING"/>
    <property type="match status" value="1"/>
</dbReference>
<gene>
    <name evidence="4" type="ORF">METZ01_LOCUS235186</name>
</gene>
<accession>A0A382H575</accession>
<dbReference type="GO" id="GO:0016020">
    <property type="term" value="C:membrane"/>
    <property type="evidence" value="ECO:0007669"/>
    <property type="project" value="TreeGrafter"/>
</dbReference>
<evidence type="ECO:0000256" key="1">
    <source>
        <dbReference type="ARBA" id="ARBA00022741"/>
    </source>
</evidence>
<keyword evidence="2" id="KW-0067">ATP-binding</keyword>
<dbReference type="GO" id="GO:0004467">
    <property type="term" value="F:long-chain fatty acid-CoA ligase activity"/>
    <property type="evidence" value="ECO:0007669"/>
    <property type="project" value="TreeGrafter"/>
</dbReference>
<evidence type="ECO:0000259" key="3">
    <source>
        <dbReference type="Pfam" id="PF00501"/>
    </source>
</evidence>
<dbReference type="InterPro" id="IPR020845">
    <property type="entry name" value="AMP-binding_CS"/>
</dbReference>
<sequence length="410" mass="44778">MSDTGEQPALQELSHDTLSRMFLSVTDRCGANVAYRHFVGSSDSLVDVTYEDLYQLVLAASGGLRKLGVGAGDRVAIFSDNCLQWVVSDFACICSAVLDVPIYGTLTAGQVAFILKNSGSRLVFVSTSEQAEKALAACDELGLEIPVVIYDADQDCPEGVISWKMFVEGGKEGDLTERQFREKALQIKSFDVVTVLYTSGTTGSPKGVMLTHRNLCSNVEAVGKVVPIFPDDSTLIFLPLCHVLQRTATYLYFATGLEAAFAHSIDTVVKDIRIIRPSILPSVPRLYEKIYATVTGSSRIKKMITQWSKRVAHQWAKETLENRSPGGLLKFKHRIADALVFSKIRKGLGGRIRYFLSGGAPLSPEINRFFFAAGLPILEGYGLTETSPVTHINSFQNFKVGTVGKPVFGT</sequence>
<dbReference type="Gene3D" id="3.40.50.12780">
    <property type="entry name" value="N-terminal domain of ligase-like"/>
    <property type="match status" value="1"/>
</dbReference>
<proteinExistence type="predicted"/>
<dbReference type="InterPro" id="IPR000873">
    <property type="entry name" value="AMP-dep_synth/lig_dom"/>
</dbReference>
<dbReference type="PANTHER" id="PTHR43272">
    <property type="entry name" value="LONG-CHAIN-FATTY-ACID--COA LIGASE"/>
    <property type="match status" value="1"/>
</dbReference>
<dbReference type="AlphaFoldDB" id="A0A382H575"/>
<dbReference type="SUPFAM" id="SSF56801">
    <property type="entry name" value="Acetyl-CoA synthetase-like"/>
    <property type="match status" value="1"/>
</dbReference>
<protein>
    <recommendedName>
        <fullName evidence="3">AMP-dependent synthetase/ligase domain-containing protein</fullName>
    </recommendedName>
</protein>
<keyword evidence="1" id="KW-0547">Nucleotide-binding</keyword>
<dbReference type="InterPro" id="IPR042099">
    <property type="entry name" value="ANL_N_sf"/>
</dbReference>
<dbReference type="Pfam" id="PF00501">
    <property type="entry name" value="AMP-binding"/>
    <property type="match status" value="1"/>
</dbReference>
<reference evidence="4" key="1">
    <citation type="submission" date="2018-05" db="EMBL/GenBank/DDBJ databases">
        <authorList>
            <person name="Lanie J.A."/>
            <person name="Ng W.-L."/>
            <person name="Kazmierczak K.M."/>
            <person name="Andrzejewski T.M."/>
            <person name="Davidsen T.M."/>
            <person name="Wayne K.J."/>
            <person name="Tettelin H."/>
            <person name="Glass J.I."/>
            <person name="Rusch D."/>
            <person name="Podicherti R."/>
            <person name="Tsui H.-C.T."/>
            <person name="Winkler M.E."/>
        </authorList>
    </citation>
    <scope>NUCLEOTIDE SEQUENCE</scope>
</reference>
<evidence type="ECO:0000256" key="2">
    <source>
        <dbReference type="ARBA" id="ARBA00022840"/>
    </source>
</evidence>
<feature type="non-terminal residue" evidence="4">
    <location>
        <position position="410"/>
    </location>
</feature>
<name>A0A382H575_9ZZZZ</name>
<feature type="domain" description="AMP-dependent synthetase/ligase" evidence="3">
    <location>
        <begin position="43"/>
        <end position="410"/>
    </location>
</feature>
<dbReference type="GO" id="GO:0005524">
    <property type="term" value="F:ATP binding"/>
    <property type="evidence" value="ECO:0007669"/>
    <property type="project" value="UniProtKB-KW"/>
</dbReference>
<evidence type="ECO:0000313" key="4">
    <source>
        <dbReference type="EMBL" id="SVB82332.1"/>
    </source>
</evidence>